<dbReference type="InterPro" id="IPR003423">
    <property type="entry name" value="OMP_efflux"/>
</dbReference>
<keyword evidence="6 9" id="KW-0472">Membrane</keyword>
<reference evidence="10 11" key="1">
    <citation type="submission" date="2019-02" db="EMBL/GenBank/DDBJ databases">
        <title>Deep-cultivation of Planctomycetes and their phenomic and genomic characterization uncovers novel biology.</title>
        <authorList>
            <person name="Wiegand S."/>
            <person name="Jogler M."/>
            <person name="Boedeker C."/>
            <person name="Pinto D."/>
            <person name="Vollmers J."/>
            <person name="Rivas-Marin E."/>
            <person name="Kohn T."/>
            <person name="Peeters S.H."/>
            <person name="Heuer A."/>
            <person name="Rast P."/>
            <person name="Oberbeckmann S."/>
            <person name="Bunk B."/>
            <person name="Jeske O."/>
            <person name="Meyerdierks A."/>
            <person name="Storesund J.E."/>
            <person name="Kallscheuer N."/>
            <person name="Luecker S."/>
            <person name="Lage O.M."/>
            <person name="Pohl T."/>
            <person name="Merkel B.J."/>
            <person name="Hornburger P."/>
            <person name="Mueller R.-W."/>
            <person name="Bruemmer F."/>
            <person name="Labrenz M."/>
            <person name="Spormann A.M."/>
            <person name="Op Den Camp H."/>
            <person name="Overmann J."/>
            <person name="Amann R."/>
            <person name="Jetten M.S.M."/>
            <person name="Mascher T."/>
            <person name="Medema M.H."/>
            <person name="Devos D.P."/>
            <person name="Kaster A.-K."/>
            <person name="Ovreas L."/>
            <person name="Rohde M."/>
            <person name="Galperin M.Y."/>
            <person name="Jogler C."/>
        </authorList>
    </citation>
    <scope>NUCLEOTIDE SEQUENCE [LARGE SCALE GENOMIC DNA]</scope>
    <source>
        <strain evidence="10 11">V7</strain>
    </source>
</reference>
<keyword evidence="5 9" id="KW-0812">Transmembrane</keyword>
<feature type="region of interest" description="Disordered" evidence="8">
    <location>
        <begin position="163"/>
        <end position="209"/>
    </location>
</feature>
<dbReference type="GO" id="GO:0015288">
    <property type="term" value="F:porin activity"/>
    <property type="evidence" value="ECO:0007669"/>
    <property type="project" value="TreeGrafter"/>
</dbReference>
<dbReference type="InterPro" id="IPR051906">
    <property type="entry name" value="TolC-like"/>
</dbReference>
<accession>A0A5C6FP84</accession>
<keyword evidence="7" id="KW-0998">Cell outer membrane</keyword>
<evidence type="ECO:0000256" key="7">
    <source>
        <dbReference type="ARBA" id="ARBA00023237"/>
    </source>
</evidence>
<evidence type="ECO:0000256" key="3">
    <source>
        <dbReference type="ARBA" id="ARBA00022448"/>
    </source>
</evidence>
<dbReference type="GO" id="GO:0009279">
    <property type="term" value="C:cell outer membrane"/>
    <property type="evidence" value="ECO:0007669"/>
    <property type="project" value="UniProtKB-SubCell"/>
</dbReference>
<dbReference type="Pfam" id="PF02321">
    <property type="entry name" value="OEP"/>
    <property type="match status" value="2"/>
</dbReference>
<comment type="caution">
    <text evidence="10">The sequence shown here is derived from an EMBL/GenBank/DDBJ whole genome shotgun (WGS) entry which is preliminary data.</text>
</comment>
<feature type="transmembrane region" description="Helical" evidence="9">
    <location>
        <begin position="81"/>
        <end position="101"/>
    </location>
</feature>
<evidence type="ECO:0000256" key="9">
    <source>
        <dbReference type="SAM" id="Phobius"/>
    </source>
</evidence>
<dbReference type="PANTHER" id="PTHR30026">
    <property type="entry name" value="OUTER MEMBRANE PROTEIN TOLC"/>
    <property type="match status" value="1"/>
</dbReference>
<dbReference type="Gene3D" id="1.20.1600.10">
    <property type="entry name" value="Outer membrane efflux proteins (OEP)"/>
    <property type="match status" value="1"/>
</dbReference>
<proteinExistence type="inferred from homology"/>
<protein>
    <submittedName>
        <fullName evidence="10">Outer membrane efflux protein</fullName>
    </submittedName>
</protein>
<dbReference type="EMBL" id="SJPZ01000002">
    <property type="protein sequence ID" value="TWU61901.1"/>
    <property type="molecule type" value="Genomic_DNA"/>
</dbReference>
<sequence length="726" mass="78493">MGRRFKLKRFRNQLNPYDGHFCFCSVCISHFLDAWGDRTHNPLPNQKSYDLPYPDVRANRNRRFNTTSIARQRPRMKSRRLLYLTLANLAACAGCTAMPGFNDRADSPNVPVMDATDVQNPATDGGNAIDRSVPRRLDPKMIGPSADVEGDVRLVNNTESVAAVESEKSAQREPPQLATAARKDIRHAASPRRVPPPERATDGPVAVAPPVDFDKPTITGSTTPHPVSIDQTPAVTRANEADATSPSTPIEIATAVPVQMATASPFQASQASSIELVDDIQVLADDSAPILIDNSAGVMPVNLPSVLAMVGGRHPAVAVARWRVQEAYAELDQARALWLPTIQTGFSFHRHDGHYQASDGSIVDVNRNSFQYGLGAGATGAGTTPTPGLVARFHLADALFQPRIAKRGMWADGHAATATMNDQLRDVAVAYTDLLQAHQRVAIVQQTLERAQRLSKLTSDFAEAGEGLQADADRLATEVLLVQNRLFEALEQVGVAAARLAAAASLDGGGDLIPTDAMAMPVHFGVPSNDTNSLVPIALRNRPELKEAQALVAQACEAHRRERYSPFVPSVLLGFSTGGFGGGLGNNLDQVDSRYDFDAALVWQTRNLGFGEHAARRRASAQVQQARYEKLRTMDQVAADVRTAASQVTMRSRQIDVCQSAIPTAQDSYDRNVSRIADGQGLPIEALQSIVALENAQQAYLDAVVGHNRAQFELQRALGWPVSEGM</sequence>
<evidence type="ECO:0000313" key="10">
    <source>
        <dbReference type="EMBL" id="TWU61901.1"/>
    </source>
</evidence>
<dbReference type="GO" id="GO:1990281">
    <property type="term" value="C:efflux pump complex"/>
    <property type="evidence" value="ECO:0007669"/>
    <property type="project" value="TreeGrafter"/>
</dbReference>
<dbReference type="AlphaFoldDB" id="A0A5C6FP84"/>
<feature type="region of interest" description="Disordered" evidence="8">
    <location>
        <begin position="117"/>
        <end position="145"/>
    </location>
</feature>
<evidence type="ECO:0000256" key="1">
    <source>
        <dbReference type="ARBA" id="ARBA00004442"/>
    </source>
</evidence>
<dbReference type="Proteomes" id="UP000316476">
    <property type="component" value="Unassembled WGS sequence"/>
</dbReference>
<dbReference type="SUPFAM" id="SSF56954">
    <property type="entry name" value="Outer membrane efflux proteins (OEP)"/>
    <property type="match status" value="1"/>
</dbReference>
<evidence type="ECO:0000256" key="2">
    <source>
        <dbReference type="ARBA" id="ARBA00007613"/>
    </source>
</evidence>
<evidence type="ECO:0000313" key="11">
    <source>
        <dbReference type="Proteomes" id="UP000316476"/>
    </source>
</evidence>
<comment type="subcellular location">
    <subcellularLocation>
        <location evidence="1">Cell outer membrane</location>
    </subcellularLocation>
</comment>
<organism evidence="10 11">
    <name type="scientific">Crateriforma conspicua</name>
    <dbReference type="NCBI Taxonomy" id="2527996"/>
    <lineage>
        <taxon>Bacteria</taxon>
        <taxon>Pseudomonadati</taxon>
        <taxon>Planctomycetota</taxon>
        <taxon>Planctomycetia</taxon>
        <taxon>Planctomycetales</taxon>
        <taxon>Planctomycetaceae</taxon>
        <taxon>Crateriforma</taxon>
    </lineage>
</organism>
<evidence type="ECO:0000256" key="4">
    <source>
        <dbReference type="ARBA" id="ARBA00022452"/>
    </source>
</evidence>
<keyword evidence="3" id="KW-0813">Transport</keyword>
<gene>
    <name evidence="10" type="ORF">V7x_35910</name>
</gene>
<dbReference type="PANTHER" id="PTHR30026:SF20">
    <property type="entry name" value="OUTER MEMBRANE PROTEIN TOLC"/>
    <property type="match status" value="1"/>
</dbReference>
<keyword evidence="4" id="KW-1134">Transmembrane beta strand</keyword>
<dbReference type="GO" id="GO:0015562">
    <property type="term" value="F:efflux transmembrane transporter activity"/>
    <property type="evidence" value="ECO:0007669"/>
    <property type="project" value="InterPro"/>
</dbReference>
<evidence type="ECO:0000256" key="6">
    <source>
        <dbReference type="ARBA" id="ARBA00023136"/>
    </source>
</evidence>
<keyword evidence="9" id="KW-1133">Transmembrane helix</keyword>
<comment type="similarity">
    <text evidence="2">Belongs to the outer membrane factor (OMF) (TC 1.B.17) family.</text>
</comment>
<evidence type="ECO:0000256" key="5">
    <source>
        <dbReference type="ARBA" id="ARBA00022692"/>
    </source>
</evidence>
<name>A0A5C6FP84_9PLAN</name>
<evidence type="ECO:0000256" key="8">
    <source>
        <dbReference type="SAM" id="MobiDB-lite"/>
    </source>
</evidence>